<dbReference type="InterPro" id="IPR027417">
    <property type="entry name" value="P-loop_NTPase"/>
</dbReference>
<dbReference type="Proteomes" id="UP001201163">
    <property type="component" value="Unassembled WGS sequence"/>
</dbReference>
<name>A0AAD4L7E7_9AGAM</name>
<dbReference type="EMBL" id="JAKELL010000093">
    <property type="protein sequence ID" value="KAH8983015.1"/>
    <property type="molecule type" value="Genomic_DNA"/>
</dbReference>
<dbReference type="Pfam" id="PF24883">
    <property type="entry name" value="NPHP3_N"/>
    <property type="match status" value="1"/>
</dbReference>
<dbReference type="Pfam" id="PF17109">
    <property type="entry name" value="Goodbye"/>
    <property type="match status" value="1"/>
</dbReference>
<accession>A0AAD4L7E7</accession>
<feature type="domain" description="Nephrocystin 3-like N-terminal" evidence="3">
    <location>
        <begin position="254"/>
        <end position="321"/>
    </location>
</feature>
<protein>
    <recommendedName>
        <fullName evidence="6">Fungal STAND N-terminal Goodbye domain-containing protein</fullName>
    </recommendedName>
</protein>
<keyword evidence="1" id="KW-0677">Repeat</keyword>
<dbReference type="InterPro" id="IPR031350">
    <property type="entry name" value="Goodbye_dom"/>
</dbReference>
<evidence type="ECO:0008006" key="6">
    <source>
        <dbReference type="Google" id="ProtNLM"/>
    </source>
</evidence>
<dbReference type="Gene3D" id="3.40.50.300">
    <property type="entry name" value="P-loop containing nucleotide triphosphate hydrolases"/>
    <property type="match status" value="1"/>
</dbReference>
<dbReference type="PANTHER" id="PTHR10039:SF17">
    <property type="entry name" value="FUNGAL STAND N-TERMINAL GOODBYE DOMAIN-CONTAINING PROTEIN-RELATED"/>
    <property type="match status" value="1"/>
</dbReference>
<feature type="domain" description="Fungal STAND N-terminal Goodbye" evidence="2">
    <location>
        <begin position="21"/>
        <end position="144"/>
    </location>
</feature>
<comment type="caution">
    <text evidence="4">The sequence shown here is derived from an EMBL/GenBank/DDBJ whole genome shotgun (WGS) entry which is preliminary data.</text>
</comment>
<dbReference type="PANTHER" id="PTHR10039">
    <property type="entry name" value="AMELOGENIN"/>
    <property type="match status" value="1"/>
</dbReference>
<sequence>MSSSNSPPGQTYTSDFKSILDTALSEYKEKTGKQLFSHPLATELQRCDSVDAILAIFQGQAEAFQQFRDGDQSLMGRIRPVVDVLYTFSGALGEVAGIAFPPAKAIFIGIGVLLAAAKDVSASHDALVELFQRIESFFRRLGVYTQISLTAEMADVFVKIVAEVLFILSIATKEVKRKRAKIYFRSLLGRTDVEGAWRRLDSLIQEEVRMAIAQIMKVAGNQMELDVRKWFSPPDPSTNHNTACDVYHNVPPIWFFEASVFMDWMSRGSLLWIHGKPGSGKSILCSAIVQHIMALRDAGKATLAYFYFDFRDDEKQNSTDFIWHTGRERNSQAPGS</sequence>
<reference evidence="4" key="1">
    <citation type="submission" date="2022-01" db="EMBL/GenBank/DDBJ databases">
        <title>Comparative genomics reveals a dynamic genome evolution in the ectomycorrhizal milk-cap (Lactarius) mushrooms.</title>
        <authorList>
            <consortium name="DOE Joint Genome Institute"/>
            <person name="Lebreton A."/>
            <person name="Tang N."/>
            <person name="Kuo A."/>
            <person name="LaButti K."/>
            <person name="Drula E."/>
            <person name="Barry K."/>
            <person name="Clum A."/>
            <person name="Lipzen A."/>
            <person name="Mousain D."/>
            <person name="Ng V."/>
            <person name="Wang R."/>
            <person name="Wang X."/>
            <person name="Dai Y."/>
            <person name="Henrissat B."/>
            <person name="Grigoriev I.V."/>
            <person name="Guerin-Laguette A."/>
            <person name="Yu F."/>
            <person name="Martin F.M."/>
        </authorList>
    </citation>
    <scope>NUCLEOTIDE SEQUENCE</scope>
    <source>
        <strain evidence="4">QP</strain>
    </source>
</reference>
<evidence type="ECO:0000259" key="2">
    <source>
        <dbReference type="Pfam" id="PF17109"/>
    </source>
</evidence>
<gene>
    <name evidence="4" type="ORF">EDB92DRAFT_1612504</name>
</gene>
<evidence type="ECO:0000313" key="4">
    <source>
        <dbReference type="EMBL" id="KAH8983015.1"/>
    </source>
</evidence>
<keyword evidence="5" id="KW-1185">Reference proteome</keyword>
<evidence type="ECO:0000259" key="3">
    <source>
        <dbReference type="Pfam" id="PF24883"/>
    </source>
</evidence>
<evidence type="ECO:0000313" key="5">
    <source>
        <dbReference type="Proteomes" id="UP001201163"/>
    </source>
</evidence>
<dbReference type="AlphaFoldDB" id="A0AAD4L7E7"/>
<evidence type="ECO:0000256" key="1">
    <source>
        <dbReference type="ARBA" id="ARBA00022737"/>
    </source>
</evidence>
<dbReference type="InterPro" id="IPR056884">
    <property type="entry name" value="NPHP3-like_N"/>
</dbReference>
<organism evidence="4 5">
    <name type="scientific">Lactarius akahatsu</name>
    <dbReference type="NCBI Taxonomy" id="416441"/>
    <lineage>
        <taxon>Eukaryota</taxon>
        <taxon>Fungi</taxon>
        <taxon>Dikarya</taxon>
        <taxon>Basidiomycota</taxon>
        <taxon>Agaricomycotina</taxon>
        <taxon>Agaricomycetes</taxon>
        <taxon>Russulales</taxon>
        <taxon>Russulaceae</taxon>
        <taxon>Lactarius</taxon>
    </lineage>
</organism>
<proteinExistence type="predicted"/>